<keyword evidence="16" id="KW-0873">Pyrrolidone carboxylic acid</keyword>
<keyword evidence="15" id="KW-0325">Glycoprotein</keyword>
<organism evidence="26">
    <name type="scientific">Oryza nivara</name>
    <name type="common">Indian wild rice</name>
    <name type="synonym">Oryza sativa f. spontanea</name>
    <dbReference type="NCBI Taxonomy" id="4536"/>
    <lineage>
        <taxon>Eukaryota</taxon>
        <taxon>Viridiplantae</taxon>
        <taxon>Streptophyta</taxon>
        <taxon>Embryophyta</taxon>
        <taxon>Tracheophyta</taxon>
        <taxon>Spermatophyta</taxon>
        <taxon>Magnoliopsida</taxon>
        <taxon>Liliopsida</taxon>
        <taxon>Poales</taxon>
        <taxon>Poaceae</taxon>
        <taxon>BOP clade</taxon>
        <taxon>Oryzoideae</taxon>
        <taxon>Oryzeae</taxon>
        <taxon>Oryzinae</taxon>
        <taxon>Oryza</taxon>
    </lineage>
</organism>
<evidence type="ECO:0000256" key="17">
    <source>
        <dbReference type="ARBA" id="ARBA00023324"/>
    </source>
</evidence>
<evidence type="ECO:0000256" key="4">
    <source>
        <dbReference type="ARBA" id="ARBA00006873"/>
    </source>
</evidence>
<comment type="cofactor">
    <cofactor evidence="20">
        <name>heme b</name>
        <dbReference type="ChEBI" id="CHEBI:60344"/>
    </cofactor>
    <text evidence="20">Binds 1 heme b (iron(II)-protoporphyrin IX) group per subunit.</text>
</comment>
<name>A0A0E0FS25_ORYNI</name>
<accession>A0A0E0FS25</accession>
<dbReference type="Gene3D" id="1.10.520.10">
    <property type="match status" value="1"/>
</dbReference>
<dbReference type="EnsemblPlants" id="ONIVA01G32510.1">
    <property type="protein sequence ID" value="ONIVA01G32510.1"/>
    <property type="gene ID" value="ONIVA01G32510"/>
</dbReference>
<evidence type="ECO:0000256" key="23">
    <source>
        <dbReference type="SAM" id="MobiDB-lite"/>
    </source>
</evidence>
<dbReference type="OMA" id="QFCKAST"/>
<dbReference type="PROSITE" id="PS50873">
    <property type="entry name" value="PEROXIDASE_4"/>
    <property type="match status" value="1"/>
</dbReference>
<feature type="disulfide bond" evidence="22">
    <location>
        <begin position="73"/>
        <end position="152"/>
    </location>
</feature>
<evidence type="ECO:0000256" key="2">
    <source>
        <dbReference type="ARBA" id="ARBA00002322"/>
    </source>
</evidence>
<keyword evidence="27" id="KW-1185">Reference proteome</keyword>
<feature type="region of interest" description="Disordered" evidence="23">
    <location>
        <begin position="431"/>
        <end position="465"/>
    </location>
</feature>
<dbReference type="eggNOG" id="ENOG502QSS8">
    <property type="taxonomic scope" value="Eukaryota"/>
</dbReference>
<evidence type="ECO:0000256" key="16">
    <source>
        <dbReference type="ARBA" id="ARBA00023283"/>
    </source>
</evidence>
<dbReference type="Gene3D" id="1.10.420.10">
    <property type="entry name" value="Peroxidase, domain 2"/>
    <property type="match status" value="1"/>
</dbReference>
<dbReference type="GO" id="GO:0006979">
    <property type="term" value="P:response to oxidative stress"/>
    <property type="evidence" value="ECO:0007669"/>
    <property type="project" value="InterPro"/>
</dbReference>
<keyword evidence="9 20" id="KW-0479">Metal-binding</keyword>
<feature type="disulfide bond" evidence="22">
    <location>
        <begin position="158"/>
        <end position="361"/>
    </location>
</feature>
<evidence type="ECO:0000256" key="1">
    <source>
        <dbReference type="ARBA" id="ARBA00000189"/>
    </source>
</evidence>
<dbReference type="GO" id="GO:0020037">
    <property type="term" value="F:heme binding"/>
    <property type="evidence" value="ECO:0007669"/>
    <property type="project" value="InterPro"/>
</dbReference>
<keyword evidence="14 22" id="KW-1015">Disulfide bond</keyword>
<evidence type="ECO:0000259" key="25">
    <source>
        <dbReference type="PROSITE" id="PS50873"/>
    </source>
</evidence>
<evidence type="ECO:0000256" key="22">
    <source>
        <dbReference type="PIRSR" id="PIRSR600823-5"/>
    </source>
</evidence>
<dbReference type="FunFam" id="1.10.520.10:FF:000006">
    <property type="entry name" value="Peroxidase"/>
    <property type="match status" value="1"/>
</dbReference>
<feature type="binding site" evidence="20">
    <location>
        <position position="126"/>
    </location>
    <ligand>
        <name>Ca(2+)</name>
        <dbReference type="ChEBI" id="CHEBI:29108"/>
        <label>1</label>
    </ligand>
</feature>
<feature type="disulfide bond" evidence="22">
    <location>
        <begin position="106"/>
        <end position="111"/>
    </location>
</feature>
<keyword evidence="12" id="KW-0560">Oxidoreductase</keyword>
<comment type="catalytic activity">
    <reaction evidence="1">
        <text>2 a phenolic donor + H2O2 = 2 a phenolic radical donor + 2 H2O</text>
        <dbReference type="Rhea" id="RHEA:56136"/>
        <dbReference type="ChEBI" id="CHEBI:15377"/>
        <dbReference type="ChEBI" id="CHEBI:16240"/>
        <dbReference type="ChEBI" id="CHEBI:139520"/>
        <dbReference type="ChEBI" id="CHEBI:139521"/>
        <dbReference type="EC" id="1.11.1.7"/>
    </reaction>
</comment>
<dbReference type="PROSITE" id="PS00436">
    <property type="entry name" value="PEROXIDASE_2"/>
    <property type="match status" value="1"/>
</dbReference>
<evidence type="ECO:0000256" key="18">
    <source>
        <dbReference type="PIRSR" id="PIRSR600823-1"/>
    </source>
</evidence>
<evidence type="ECO:0000313" key="27">
    <source>
        <dbReference type="Proteomes" id="UP000006591"/>
    </source>
</evidence>
<evidence type="ECO:0000256" key="10">
    <source>
        <dbReference type="ARBA" id="ARBA00022729"/>
    </source>
</evidence>
<evidence type="ECO:0000256" key="21">
    <source>
        <dbReference type="PIRSR" id="PIRSR600823-4"/>
    </source>
</evidence>
<dbReference type="HOGENOM" id="CLU_010543_8_0_1"/>
<feature type="signal peptide" evidence="24">
    <location>
        <begin position="1"/>
        <end position="28"/>
    </location>
</feature>
<evidence type="ECO:0000256" key="15">
    <source>
        <dbReference type="ARBA" id="ARBA00023180"/>
    </source>
</evidence>
<evidence type="ECO:0000256" key="12">
    <source>
        <dbReference type="ARBA" id="ARBA00023002"/>
    </source>
</evidence>
<dbReference type="FunFam" id="1.10.420.10:FF:000013">
    <property type="entry name" value="Peroxidase"/>
    <property type="match status" value="1"/>
</dbReference>
<dbReference type="GO" id="GO:0140825">
    <property type="term" value="F:lactoperoxidase activity"/>
    <property type="evidence" value="ECO:0007669"/>
    <property type="project" value="UniProtKB-EC"/>
</dbReference>
<dbReference type="PANTHER" id="PTHR31235">
    <property type="entry name" value="PEROXIDASE 25-RELATED"/>
    <property type="match status" value="1"/>
</dbReference>
<evidence type="ECO:0000256" key="6">
    <source>
        <dbReference type="ARBA" id="ARBA00022525"/>
    </source>
</evidence>
<dbReference type="PRINTS" id="PR00461">
    <property type="entry name" value="PLPEROXIDASE"/>
</dbReference>
<dbReference type="GO" id="GO:0046872">
    <property type="term" value="F:metal ion binding"/>
    <property type="evidence" value="ECO:0007669"/>
    <property type="project" value="UniProtKB-KW"/>
</dbReference>
<evidence type="ECO:0000256" key="7">
    <source>
        <dbReference type="ARBA" id="ARBA00022559"/>
    </source>
</evidence>
<feature type="chain" id="PRO_5002359435" description="peroxidase" evidence="24">
    <location>
        <begin position="29"/>
        <end position="628"/>
    </location>
</feature>
<feature type="binding site" evidence="20">
    <location>
        <position position="105"/>
    </location>
    <ligand>
        <name>Ca(2+)</name>
        <dbReference type="ChEBI" id="CHEBI:29108"/>
        <label>1</label>
    </ligand>
</feature>
<feature type="domain" description="Plant heme peroxidase family profile" evidence="25">
    <location>
        <begin position="63"/>
        <end position="365"/>
    </location>
</feature>
<comment type="function">
    <text evidence="2">Removal of H(2)O(2), oxidation of toxic reductants, biosynthesis and degradation of lignin, suberization, auxin catabolism, response to environmental stresses such as wounding, pathogen attack and oxidative stress. These functions might be dependent on each isozyme/isoform in each plant tissue.</text>
</comment>
<keyword evidence="10 24" id="KW-0732">Signal</keyword>
<dbReference type="InterPro" id="IPR002016">
    <property type="entry name" value="Haem_peroxidase"/>
</dbReference>
<evidence type="ECO:0000256" key="5">
    <source>
        <dbReference type="ARBA" id="ARBA00012313"/>
    </source>
</evidence>
<reference evidence="26" key="2">
    <citation type="submission" date="2018-04" db="EMBL/GenBank/DDBJ databases">
        <title>OnivRS2 (Oryza nivara Reference Sequence Version 2).</title>
        <authorList>
            <person name="Zhang J."/>
            <person name="Kudrna D."/>
            <person name="Lee S."/>
            <person name="Talag J."/>
            <person name="Rajasekar S."/>
            <person name="Welchert J."/>
            <person name="Hsing Y.-I."/>
            <person name="Wing R.A."/>
        </authorList>
    </citation>
    <scope>NUCLEOTIDE SEQUENCE [LARGE SCALE GENOMIC DNA]</scope>
</reference>
<feature type="binding site" evidence="20">
    <location>
        <position position="110"/>
    </location>
    <ligand>
        <name>Ca(2+)</name>
        <dbReference type="ChEBI" id="CHEBI:29108"/>
        <label>1</label>
    </ligand>
</feature>
<protein>
    <recommendedName>
        <fullName evidence="5">peroxidase</fullName>
        <ecNumber evidence="5">1.11.1.7</ecNumber>
    </recommendedName>
</protein>
<dbReference type="PRINTS" id="PR00458">
    <property type="entry name" value="PEROXIDASE"/>
</dbReference>
<evidence type="ECO:0000256" key="20">
    <source>
        <dbReference type="PIRSR" id="PIRSR600823-3"/>
    </source>
</evidence>
<dbReference type="InterPro" id="IPR019793">
    <property type="entry name" value="Peroxidases_heam-ligand_BS"/>
</dbReference>
<dbReference type="GO" id="GO:0042744">
    <property type="term" value="P:hydrogen peroxide catabolic process"/>
    <property type="evidence" value="ECO:0007669"/>
    <property type="project" value="UniProtKB-KW"/>
</dbReference>
<evidence type="ECO:0000256" key="8">
    <source>
        <dbReference type="ARBA" id="ARBA00022617"/>
    </source>
</evidence>
<evidence type="ECO:0000256" key="19">
    <source>
        <dbReference type="PIRSR" id="PIRSR600823-2"/>
    </source>
</evidence>
<keyword evidence="6" id="KW-0964">Secreted</keyword>
<feature type="binding site" description="axial binding residue" evidence="20">
    <location>
        <position position="230"/>
    </location>
    <ligand>
        <name>heme b</name>
        <dbReference type="ChEBI" id="CHEBI:60344"/>
    </ligand>
    <ligandPart>
        <name>Fe</name>
        <dbReference type="ChEBI" id="CHEBI:18248"/>
    </ligandPart>
</feature>
<evidence type="ECO:0000256" key="3">
    <source>
        <dbReference type="ARBA" id="ARBA00004613"/>
    </source>
</evidence>
<comment type="cofactor">
    <cofactor evidence="20">
        <name>Ca(2+)</name>
        <dbReference type="ChEBI" id="CHEBI:29108"/>
    </cofactor>
    <text evidence="20">Binds 2 calcium ions per subunit.</text>
</comment>
<dbReference type="SUPFAM" id="SSF48113">
    <property type="entry name" value="Heme-dependent peroxidases"/>
    <property type="match status" value="1"/>
</dbReference>
<evidence type="ECO:0000256" key="11">
    <source>
        <dbReference type="ARBA" id="ARBA00022837"/>
    </source>
</evidence>
<evidence type="ECO:0000256" key="14">
    <source>
        <dbReference type="ARBA" id="ARBA00023157"/>
    </source>
</evidence>
<dbReference type="Gramene" id="ONIVA01G32510.1">
    <property type="protein sequence ID" value="ONIVA01G32510.1"/>
    <property type="gene ID" value="ONIVA01G32510"/>
</dbReference>
<keyword evidence="13 20" id="KW-0408">Iron</keyword>
<dbReference type="InterPro" id="IPR019794">
    <property type="entry name" value="Peroxidases_AS"/>
</dbReference>
<keyword evidence="7" id="KW-0575">Peroxidase</keyword>
<feature type="binding site" evidence="20">
    <location>
        <position position="114"/>
    </location>
    <ligand>
        <name>Ca(2+)</name>
        <dbReference type="ChEBI" id="CHEBI:29108"/>
        <label>1</label>
    </ligand>
</feature>
<comment type="similarity">
    <text evidence="4">Belongs to the peroxidase family. Ascorbate peroxidase subfamily.</text>
</comment>
<feature type="binding site" evidence="19">
    <location>
        <position position="200"/>
    </location>
    <ligand>
        <name>substrate</name>
    </ligand>
</feature>
<evidence type="ECO:0000313" key="26">
    <source>
        <dbReference type="EnsemblPlants" id="ONIVA01G32510.1"/>
    </source>
</evidence>
<dbReference type="AlphaFoldDB" id="A0A0E0FS25"/>
<dbReference type="GO" id="GO:0005576">
    <property type="term" value="C:extracellular region"/>
    <property type="evidence" value="ECO:0007669"/>
    <property type="project" value="UniProtKB-SubCell"/>
</dbReference>
<evidence type="ECO:0000256" key="13">
    <source>
        <dbReference type="ARBA" id="ARBA00023004"/>
    </source>
</evidence>
<dbReference type="CDD" id="cd00693">
    <property type="entry name" value="secretory_peroxidase"/>
    <property type="match status" value="1"/>
</dbReference>
<keyword evidence="17" id="KW-0376">Hydrogen peroxide</keyword>
<feature type="active site" description="Proton acceptor" evidence="18">
    <location>
        <position position="104"/>
    </location>
</feature>
<keyword evidence="8" id="KW-0349">Heme</keyword>
<reference evidence="26" key="1">
    <citation type="submission" date="2015-04" db="UniProtKB">
        <authorList>
            <consortium name="EnsemblPlants"/>
        </authorList>
    </citation>
    <scope>IDENTIFICATION</scope>
    <source>
        <strain evidence="26">SL10</strain>
    </source>
</reference>
<proteinExistence type="inferred from homology"/>
<dbReference type="EC" id="1.11.1.7" evidence="5"/>
<dbReference type="InterPro" id="IPR033905">
    <property type="entry name" value="Secretory_peroxidase"/>
</dbReference>
<feature type="disulfide bond" evidence="22">
    <location>
        <begin position="237"/>
        <end position="269"/>
    </location>
</feature>
<dbReference type="InterPro" id="IPR010255">
    <property type="entry name" value="Haem_peroxidase_sf"/>
</dbReference>
<keyword evidence="11 20" id="KW-0106">Calcium</keyword>
<dbReference type="InterPro" id="IPR000823">
    <property type="entry name" value="Peroxidase_pln"/>
</dbReference>
<comment type="subcellular location">
    <subcellularLocation>
        <location evidence="3">Secreted</location>
    </subcellularLocation>
</comment>
<feature type="site" description="Transition state stabilizer" evidence="21">
    <location>
        <position position="100"/>
    </location>
</feature>
<dbReference type="PROSITE" id="PS00435">
    <property type="entry name" value="PEROXIDASE_1"/>
    <property type="match status" value="1"/>
</dbReference>
<feature type="binding site" evidence="20">
    <location>
        <position position="112"/>
    </location>
    <ligand>
        <name>Ca(2+)</name>
        <dbReference type="ChEBI" id="CHEBI:29108"/>
        <label>1</label>
    </ligand>
</feature>
<evidence type="ECO:0000256" key="9">
    <source>
        <dbReference type="ARBA" id="ARBA00022723"/>
    </source>
</evidence>
<evidence type="ECO:0000256" key="24">
    <source>
        <dbReference type="SAM" id="SignalP"/>
    </source>
</evidence>
<sequence>MRRPDPATGLRFAAISLILCTANICAVARRSSYALLLDDEEDGGGGGDGSASFSFFPQTQPRGLVYGFYDESCPDAEGIVSSTVRELYLANPNVAAALVRLFFHDCFIHGCDASVLLDRINGDKSEREAAPNQSLRGFGAVDKIKARLEAACPRTVSCADILVLAARDSLVLAGGPSYPVLTGRSDSARAFYDEVGARIPSPNATYTVTLDAFARRGFTERETVALLGAHSIGKVHCRFFKDRIDNFAGTGEPDDTIDADMVEEMRAVCDGDGAAPMEMGYYRQGREVGFGAHYYAKLLGGRGILRSDQQLTAGSTVRWVRVYAAGERGEEVFREDFAHAMVKLAALEPLTGSPGHVRIRCSKPSYSYSNWENQFCKASTVHGAVSGGCASSILSPQDIHVGLGAEPPSRPNSFTSTSSCMAPSRRSMAVRSRSCSGRPTPSAHARNGIFRTPFPGTQKPGARPDATVKPAAVASLRAVPVVGLQCDVEDRGDGGRATSGGGRRGETAHSHCSLVSYLRKSLYAGAHVLRDQLCAVWWRLSYAGIPLAYGSTPSFRLGARKALTVAVNAMGEGAGVPDDLLRLMSAERRLGVAQARSLRSTCGWAGPVGSCTAGSVDFDGPRVGSFAV</sequence>
<dbReference type="Proteomes" id="UP000006591">
    <property type="component" value="Chromosome 1"/>
</dbReference>
<dbReference type="Pfam" id="PF00141">
    <property type="entry name" value="peroxidase"/>
    <property type="match status" value="1"/>
</dbReference>